<accession>A0ABT1EDT5</accession>
<evidence type="ECO:0000256" key="2">
    <source>
        <dbReference type="ARBA" id="ARBA00007783"/>
    </source>
</evidence>
<comment type="caution">
    <text evidence="11">The sequence shown here is derived from an EMBL/GenBank/DDBJ whole genome shotgun (WGS) entry which is preliminary data.</text>
</comment>
<dbReference type="PROSITE" id="PS51012">
    <property type="entry name" value="ABC_TM2"/>
    <property type="match status" value="1"/>
</dbReference>
<organism evidence="11 12">
    <name type="scientific">Ohessyouella blattaphilus</name>
    <dbReference type="NCBI Taxonomy" id="2949333"/>
    <lineage>
        <taxon>Bacteria</taxon>
        <taxon>Bacillati</taxon>
        <taxon>Bacillota</taxon>
        <taxon>Clostridia</taxon>
        <taxon>Lachnospirales</taxon>
        <taxon>Lachnospiraceae</taxon>
        <taxon>Ohessyouella</taxon>
    </lineage>
</organism>
<keyword evidence="7 9" id="KW-1133">Transmembrane helix</keyword>
<reference evidence="11 12" key="1">
    <citation type="journal article" date="2022" name="Genome Biol. Evol.">
        <title>Host diet, physiology and behaviors set the stage for Lachnospiraceae cladogenesis.</title>
        <authorList>
            <person name="Vera-Ponce De Leon A."/>
            <person name="Schneider M."/>
            <person name="Jahnes B.C."/>
            <person name="Sadowski V."/>
            <person name="Camuy-Velez L.A."/>
            <person name="Duan J."/>
            <person name="Sabree Z.L."/>
        </authorList>
    </citation>
    <scope>NUCLEOTIDE SEQUENCE [LARGE SCALE GENOMIC DNA]</scope>
    <source>
        <strain evidence="11 12">PAL227</strain>
    </source>
</reference>
<dbReference type="InterPro" id="IPR047817">
    <property type="entry name" value="ABC2_TM_bact-type"/>
</dbReference>
<evidence type="ECO:0000256" key="1">
    <source>
        <dbReference type="ARBA" id="ARBA00004429"/>
    </source>
</evidence>
<feature type="transmembrane region" description="Helical" evidence="9">
    <location>
        <begin position="226"/>
        <end position="248"/>
    </location>
</feature>
<name>A0ABT1EDT5_9FIRM</name>
<dbReference type="PANTHER" id="PTHR30413:SF8">
    <property type="entry name" value="TRANSPORT PERMEASE PROTEIN"/>
    <property type="match status" value="1"/>
</dbReference>
<evidence type="ECO:0000256" key="6">
    <source>
        <dbReference type="ARBA" id="ARBA00022692"/>
    </source>
</evidence>
<evidence type="ECO:0000256" key="5">
    <source>
        <dbReference type="ARBA" id="ARBA00022519"/>
    </source>
</evidence>
<feature type="transmembrane region" description="Helical" evidence="9">
    <location>
        <begin position="139"/>
        <end position="166"/>
    </location>
</feature>
<evidence type="ECO:0000256" key="4">
    <source>
        <dbReference type="ARBA" id="ARBA00022475"/>
    </source>
</evidence>
<dbReference type="RefSeq" id="WP_262067575.1">
    <property type="nucleotide sequence ID" value="NZ_JAMXOC010000001.1"/>
</dbReference>
<keyword evidence="6 9" id="KW-0812">Transmembrane</keyword>
<evidence type="ECO:0000256" key="3">
    <source>
        <dbReference type="ARBA" id="ARBA00022448"/>
    </source>
</evidence>
<comment type="similarity">
    <text evidence="2 9">Belongs to the ABC-2 integral membrane protein family.</text>
</comment>
<dbReference type="PANTHER" id="PTHR30413">
    <property type="entry name" value="INNER MEMBRANE TRANSPORT PERMEASE"/>
    <property type="match status" value="1"/>
</dbReference>
<keyword evidence="5" id="KW-0997">Cell inner membrane</keyword>
<gene>
    <name evidence="11" type="ORF">NK118_00175</name>
</gene>
<dbReference type="InterPro" id="IPR000412">
    <property type="entry name" value="ABC_2_transport"/>
</dbReference>
<dbReference type="PRINTS" id="PR00164">
    <property type="entry name" value="ABC2TRNSPORT"/>
</dbReference>
<keyword evidence="4 9" id="KW-1003">Cell membrane</keyword>
<feature type="transmembrane region" description="Helical" evidence="9">
    <location>
        <begin position="30"/>
        <end position="52"/>
    </location>
</feature>
<keyword evidence="8 9" id="KW-0472">Membrane</keyword>
<proteinExistence type="inferred from homology"/>
<feature type="transmembrane region" description="Helical" evidence="9">
    <location>
        <begin position="114"/>
        <end position="133"/>
    </location>
</feature>
<keyword evidence="12" id="KW-1185">Reference proteome</keyword>
<evidence type="ECO:0000313" key="11">
    <source>
        <dbReference type="EMBL" id="MCP1108666.1"/>
    </source>
</evidence>
<protein>
    <recommendedName>
        <fullName evidence="9">Transport permease protein</fullName>
    </recommendedName>
</protein>
<sequence length="258" mass="29695">MKKYINNFMKYRELLLELIRRDIKTKYRRSVLGMLWSVLNPLGMMVVLSVVFSNVFRANIENFPVYLMCGQLIFNFFNEATNVAMGSILGNASLIKKVYLPKYIFPTAKICSTFVNLMTSFIALLVVVVFTRTPIHPTIFLVIFPIIYVFLFALGFGIFLSAIVVVFRDMQHFYSILVTAWMYLTPIFYPIDILPNYLKIIVGLNPLANIIEMFREVVLYGAVPSMVLHVKCLVSCGIALVVGLYVFYKQQDKFILRV</sequence>
<feature type="transmembrane region" description="Helical" evidence="9">
    <location>
        <begin position="173"/>
        <end position="191"/>
    </location>
</feature>
<dbReference type="PIRSF" id="PIRSF006648">
    <property type="entry name" value="DrrB"/>
    <property type="match status" value="1"/>
</dbReference>
<comment type="subcellular location">
    <subcellularLocation>
        <location evidence="1">Cell inner membrane</location>
        <topology evidence="1">Multi-pass membrane protein</topology>
    </subcellularLocation>
    <subcellularLocation>
        <location evidence="9">Cell membrane</location>
        <topology evidence="9">Multi-pass membrane protein</topology>
    </subcellularLocation>
</comment>
<evidence type="ECO:0000256" key="8">
    <source>
        <dbReference type="ARBA" id="ARBA00023136"/>
    </source>
</evidence>
<keyword evidence="3 9" id="KW-0813">Transport</keyword>
<dbReference type="Pfam" id="PF01061">
    <property type="entry name" value="ABC2_membrane"/>
    <property type="match status" value="1"/>
</dbReference>
<dbReference type="Proteomes" id="UP001523565">
    <property type="component" value="Unassembled WGS sequence"/>
</dbReference>
<feature type="transmembrane region" description="Helical" evidence="9">
    <location>
        <begin position="72"/>
        <end position="94"/>
    </location>
</feature>
<evidence type="ECO:0000256" key="7">
    <source>
        <dbReference type="ARBA" id="ARBA00022989"/>
    </source>
</evidence>
<evidence type="ECO:0000256" key="9">
    <source>
        <dbReference type="RuleBase" id="RU361157"/>
    </source>
</evidence>
<dbReference type="InterPro" id="IPR013525">
    <property type="entry name" value="ABC2_TM"/>
</dbReference>
<dbReference type="EMBL" id="JAMZFV010000001">
    <property type="protein sequence ID" value="MCP1108666.1"/>
    <property type="molecule type" value="Genomic_DNA"/>
</dbReference>
<evidence type="ECO:0000313" key="12">
    <source>
        <dbReference type="Proteomes" id="UP001523565"/>
    </source>
</evidence>
<evidence type="ECO:0000259" key="10">
    <source>
        <dbReference type="PROSITE" id="PS51012"/>
    </source>
</evidence>
<feature type="domain" description="ABC transmembrane type-2" evidence="10">
    <location>
        <begin position="32"/>
        <end position="250"/>
    </location>
</feature>